<proteinExistence type="predicted"/>
<accession>A0A2P2PGS1</accession>
<sequence length="33" mass="4023">MCPANAAARRNSFTQMLPWRHEFWLLIHKFTFT</sequence>
<organism evidence="1">
    <name type="scientific">Rhizophora mucronata</name>
    <name type="common">Asiatic mangrove</name>
    <dbReference type="NCBI Taxonomy" id="61149"/>
    <lineage>
        <taxon>Eukaryota</taxon>
        <taxon>Viridiplantae</taxon>
        <taxon>Streptophyta</taxon>
        <taxon>Embryophyta</taxon>
        <taxon>Tracheophyta</taxon>
        <taxon>Spermatophyta</taxon>
        <taxon>Magnoliopsida</taxon>
        <taxon>eudicotyledons</taxon>
        <taxon>Gunneridae</taxon>
        <taxon>Pentapetalae</taxon>
        <taxon>rosids</taxon>
        <taxon>fabids</taxon>
        <taxon>Malpighiales</taxon>
        <taxon>Rhizophoraceae</taxon>
        <taxon>Rhizophora</taxon>
    </lineage>
</organism>
<reference evidence="1" key="1">
    <citation type="submission" date="2018-02" db="EMBL/GenBank/DDBJ databases">
        <title>Rhizophora mucronata_Transcriptome.</title>
        <authorList>
            <person name="Meera S.P."/>
            <person name="Sreeshan A."/>
            <person name="Augustine A."/>
        </authorList>
    </citation>
    <scope>NUCLEOTIDE SEQUENCE</scope>
    <source>
        <tissue evidence="1">Leaf</tissue>
    </source>
</reference>
<evidence type="ECO:0000313" key="1">
    <source>
        <dbReference type="EMBL" id="MBX53958.1"/>
    </source>
</evidence>
<dbReference type="EMBL" id="GGEC01073474">
    <property type="protein sequence ID" value="MBX53958.1"/>
    <property type="molecule type" value="Transcribed_RNA"/>
</dbReference>
<dbReference type="AlphaFoldDB" id="A0A2P2PGS1"/>
<name>A0A2P2PGS1_RHIMU</name>
<protein>
    <submittedName>
        <fullName evidence="1">Uncharacterized protein</fullName>
    </submittedName>
</protein>